<reference evidence="3 4" key="1">
    <citation type="journal article" date="2009" name="Nature">
        <title>Evolution of pathogenicity and sexual reproduction in eight Candida genomes.</title>
        <authorList>
            <person name="Butler G."/>
            <person name="Rasmussen M.D."/>
            <person name="Lin M.F."/>
            <person name="Santos M.A."/>
            <person name="Sakthikumar S."/>
            <person name="Munro C.A."/>
            <person name="Rheinbay E."/>
            <person name="Grabherr M."/>
            <person name="Forche A."/>
            <person name="Reedy J.L."/>
            <person name="Agrafioti I."/>
            <person name="Arnaud M.B."/>
            <person name="Bates S."/>
            <person name="Brown A.J."/>
            <person name="Brunke S."/>
            <person name="Costanzo M.C."/>
            <person name="Fitzpatrick D.A."/>
            <person name="de Groot P.W."/>
            <person name="Harris D."/>
            <person name="Hoyer L.L."/>
            <person name="Hube B."/>
            <person name="Klis F.M."/>
            <person name="Kodira C."/>
            <person name="Lennard N."/>
            <person name="Logue M.E."/>
            <person name="Martin R."/>
            <person name="Neiman A.M."/>
            <person name="Nikolaou E."/>
            <person name="Quail M.A."/>
            <person name="Quinn J."/>
            <person name="Santos M.C."/>
            <person name="Schmitzberger F.F."/>
            <person name="Sherlock G."/>
            <person name="Shah P."/>
            <person name="Silverstein K.A."/>
            <person name="Skrzypek M.S."/>
            <person name="Soll D."/>
            <person name="Staggs R."/>
            <person name="Stansfield I."/>
            <person name="Stumpf M.P."/>
            <person name="Sudbery P.E."/>
            <person name="Srikantha T."/>
            <person name="Zeng Q."/>
            <person name="Berman J."/>
            <person name="Berriman M."/>
            <person name="Heitman J."/>
            <person name="Gow N.A."/>
            <person name="Lorenz M.C."/>
            <person name="Birren B.W."/>
            <person name="Kellis M."/>
            <person name="Cuomo C.A."/>
        </authorList>
    </citation>
    <scope>NUCLEOTIDE SEQUENCE [LARGE SCALE GENOMIC DNA]</scope>
    <source>
        <strain evidence="4">ATCC MYA-3404 / T1</strain>
    </source>
</reference>
<feature type="region of interest" description="Disordered" evidence="1">
    <location>
        <begin position="91"/>
        <end position="128"/>
    </location>
</feature>
<protein>
    <submittedName>
        <fullName evidence="3">Uncharacterized protein</fullName>
    </submittedName>
</protein>
<evidence type="ECO:0000256" key="2">
    <source>
        <dbReference type="SAM" id="Phobius"/>
    </source>
</evidence>
<dbReference type="HOGENOM" id="CLU_125547_0_0_1"/>
<evidence type="ECO:0000256" key="1">
    <source>
        <dbReference type="SAM" id="MobiDB-lite"/>
    </source>
</evidence>
<name>C5M7J9_CANTT</name>
<dbReference type="KEGG" id="ctp:CTRG_01831"/>
<feature type="transmembrane region" description="Helical" evidence="2">
    <location>
        <begin position="28"/>
        <end position="49"/>
    </location>
</feature>
<evidence type="ECO:0000313" key="3">
    <source>
        <dbReference type="EMBL" id="EER34969.1"/>
    </source>
</evidence>
<dbReference type="RefSeq" id="XP_002547524.1">
    <property type="nucleotide sequence ID" value="XM_002547478.1"/>
</dbReference>
<keyword evidence="4" id="KW-1185">Reference proteome</keyword>
<sequence>MLLFYHDQNHATYNNLTKRSISHSPGSIIAIVNMCVGWSIAGIMSIHKWQRNRNVRRRLQNDTICAVSSTENRTSVVAPPSIGTVPSEITMETTQYNPPPSQPNDSDVPNDFVPPYSETPQHANDMGYYDIEGKFHRVDSFKPPSSPPIAYTR</sequence>
<dbReference type="GeneID" id="8300094"/>
<proteinExistence type="predicted"/>
<dbReference type="Proteomes" id="UP000002037">
    <property type="component" value="Unassembled WGS sequence"/>
</dbReference>
<dbReference type="EMBL" id="GG692396">
    <property type="protein sequence ID" value="EER34969.1"/>
    <property type="molecule type" value="Genomic_DNA"/>
</dbReference>
<dbReference type="VEuPathDB" id="FungiDB:CTRG_01831"/>
<dbReference type="AlphaFoldDB" id="C5M7J9"/>
<dbReference type="OrthoDB" id="4088875at2759"/>
<gene>
    <name evidence="3" type="ORF">CTRG_01831</name>
</gene>
<organism evidence="3 4">
    <name type="scientific">Candida tropicalis (strain ATCC MYA-3404 / T1)</name>
    <name type="common">Yeast</name>
    <dbReference type="NCBI Taxonomy" id="294747"/>
    <lineage>
        <taxon>Eukaryota</taxon>
        <taxon>Fungi</taxon>
        <taxon>Dikarya</taxon>
        <taxon>Ascomycota</taxon>
        <taxon>Saccharomycotina</taxon>
        <taxon>Pichiomycetes</taxon>
        <taxon>Debaryomycetaceae</taxon>
        <taxon>Candida/Lodderomyces clade</taxon>
        <taxon>Candida</taxon>
    </lineage>
</organism>
<keyword evidence="2" id="KW-1133">Transmembrane helix</keyword>
<keyword evidence="2" id="KW-0472">Membrane</keyword>
<keyword evidence="2" id="KW-0812">Transmembrane</keyword>
<accession>C5M7J9</accession>
<evidence type="ECO:0000313" key="4">
    <source>
        <dbReference type="Proteomes" id="UP000002037"/>
    </source>
</evidence>